<dbReference type="EMBL" id="POUC01000051">
    <property type="protein sequence ID" value="PNG22339.1"/>
    <property type="molecule type" value="Genomic_DNA"/>
</dbReference>
<dbReference type="Proteomes" id="UP000235943">
    <property type="component" value="Unassembled WGS sequence"/>
</dbReference>
<comment type="caution">
    <text evidence="1">The sequence shown here is derived from an EMBL/GenBank/DDBJ whole genome shotgun (WGS) entry which is preliminary data.</text>
</comment>
<evidence type="ECO:0000313" key="1">
    <source>
        <dbReference type="EMBL" id="PNG22339.1"/>
    </source>
</evidence>
<gene>
    <name evidence="1" type="ORF">C1J00_10005</name>
</gene>
<accession>A0A2N8TTJ5</accession>
<evidence type="ECO:0000313" key="2">
    <source>
        <dbReference type="Proteomes" id="UP000235943"/>
    </source>
</evidence>
<protein>
    <submittedName>
        <fullName evidence="1">Uncharacterized protein</fullName>
    </submittedName>
</protein>
<dbReference type="AlphaFoldDB" id="A0A2N8TTJ5"/>
<organism evidence="1 2">
    <name type="scientific">Streptomyces cahuitamycinicus</name>
    <dbReference type="NCBI Taxonomy" id="2070367"/>
    <lineage>
        <taxon>Bacteria</taxon>
        <taxon>Bacillati</taxon>
        <taxon>Actinomycetota</taxon>
        <taxon>Actinomycetes</taxon>
        <taxon>Kitasatosporales</taxon>
        <taxon>Streptomycetaceae</taxon>
        <taxon>Streptomyces</taxon>
    </lineage>
</organism>
<sequence>MTDDKRPFAPAGIVPLPTEQWTMLRLINPPEPNPHPMPDDLDEGVAAFVAGSTSPVRWWPDPTEDEWVAAFVAGSTSPVRRWPAPAEGTRDEH</sequence>
<reference evidence="1 2" key="1">
    <citation type="submission" date="2018-01" db="EMBL/GenBank/DDBJ databases">
        <title>Draft genome sequence of Streptomyces sp. 13K301.</title>
        <authorList>
            <person name="Sahin N."/>
            <person name="Saygin H."/>
            <person name="Ay H."/>
        </authorList>
    </citation>
    <scope>NUCLEOTIDE SEQUENCE [LARGE SCALE GENOMIC DNA]</scope>
    <source>
        <strain evidence="1 2">13K301</strain>
    </source>
</reference>
<keyword evidence="2" id="KW-1185">Reference proteome</keyword>
<name>A0A2N8TTJ5_9ACTN</name>
<proteinExistence type="predicted"/>